<dbReference type="AlphaFoldDB" id="A0A0R3WKI3"/>
<gene>
    <name evidence="1" type="ORF">TTAC_LOCUS1225</name>
</gene>
<name>A0A0R3WKI3_HYDTA</name>
<evidence type="ECO:0000313" key="1">
    <source>
        <dbReference type="EMBL" id="VDM17654.1"/>
    </source>
</evidence>
<proteinExistence type="predicted"/>
<evidence type="ECO:0000313" key="2">
    <source>
        <dbReference type="Proteomes" id="UP000274429"/>
    </source>
</evidence>
<evidence type="ECO:0000313" key="3">
    <source>
        <dbReference type="WBParaSite" id="TTAC_0000122401-mRNA-1"/>
    </source>
</evidence>
<keyword evidence="2" id="KW-1185">Reference proteome</keyword>
<organism evidence="3">
    <name type="scientific">Hydatigena taeniaeformis</name>
    <name type="common">Feline tapeworm</name>
    <name type="synonym">Taenia taeniaeformis</name>
    <dbReference type="NCBI Taxonomy" id="6205"/>
    <lineage>
        <taxon>Eukaryota</taxon>
        <taxon>Metazoa</taxon>
        <taxon>Spiralia</taxon>
        <taxon>Lophotrochozoa</taxon>
        <taxon>Platyhelminthes</taxon>
        <taxon>Cestoda</taxon>
        <taxon>Eucestoda</taxon>
        <taxon>Cyclophyllidea</taxon>
        <taxon>Taeniidae</taxon>
        <taxon>Hydatigera</taxon>
    </lineage>
</organism>
<dbReference type="WBParaSite" id="TTAC_0000122401-mRNA-1">
    <property type="protein sequence ID" value="TTAC_0000122401-mRNA-1"/>
    <property type="gene ID" value="TTAC_0000122401"/>
</dbReference>
<dbReference type="STRING" id="6205.A0A0R3WKI3"/>
<sequence length="88" mass="10478">MVEEEDLPAEVYYGSSNSDAKFLAKMRERERFEEENFTRVSLTKRERLLQKRLERGEFLSTGTRMDHIRKLLESSGEEEEMSFVKLKV</sequence>
<dbReference type="EMBL" id="UYWX01000224">
    <property type="protein sequence ID" value="VDM17654.1"/>
    <property type="molecule type" value="Genomic_DNA"/>
</dbReference>
<reference evidence="1 2" key="2">
    <citation type="submission" date="2018-11" db="EMBL/GenBank/DDBJ databases">
        <authorList>
            <consortium name="Pathogen Informatics"/>
        </authorList>
    </citation>
    <scope>NUCLEOTIDE SEQUENCE [LARGE SCALE GENOMIC DNA]</scope>
</reference>
<accession>A0A0R3WKI3</accession>
<dbReference type="Proteomes" id="UP000274429">
    <property type="component" value="Unassembled WGS sequence"/>
</dbReference>
<protein>
    <submittedName>
        <fullName evidence="3">Cwf21 domain-containing protein</fullName>
    </submittedName>
</protein>
<reference evidence="3" key="1">
    <citation type="submission" date="2017-02" db="UniProtKB">
        <authorList>
            <consortium name="WormBaseParasite"/>
        </authorList>
    </citation>
    <scope>IDENTIFICATION</scope>
</reference>